<name>A0AAW0XZT4_CHEQU</name>
<organism evidence="3 4">
    <name type="scientific">Cherax quadricarinatus</name>
    <name type="common">Australian red claw crayfish</name>
    <dbReference type="NCBI Taxonomy" id="27406"/>
    <lineage>
        <taxon>Eukaryota</taxon>
        <taxon>Metazoa</taxon>
        <taxon>Ecdysozoa</taxon>
        <taxon>Arthropoda</taxon>
        <taxon>Crustacea</taxon>
        <taxon>Multicrustacea</taxon>
        <taxon>Malacostraca</taxon>
        <taxon>Eumalacostraca</taxon>
        <taxon>Eucarida</taxon>
        <taxon>Decapoda</taxon>
        <taxon>Pleocyemata</taxon>
        <taxon>Astacidea</taxon>
        <taxon>Parastacoidea</taxon>
        <taxon>Parastacidae</taxon>
        <taxon>Cherax</taxon>
    </lineage>
</organism>
<dbReference type="AlphaFoldDB" id="A0AAW0XZT4"/>
<feature type="compositionally biased region" description="Basic and acidic residues" evidence="1">
    <location>
        <begin position="1"/>
        <end position="13"/>
    </location>
</feature>
<dbReference type="SUPFAM" id="SSF56672">
    <property type="entry name" value="DNA/RNA polymerases"/>
    <property type="match status" value="1"/>
</dbReference>
<dbReference type="GO" id="GO:0071897">
    <property type="term" value="P:DNA biosynthetic process"/>
    <property type="evidence" value="ECO:0007669"/>
    <property type="project" value="UniProtKB-ARBA"/>
</dbReference>
<dbReference type="InterPro" id="IPR043502">
    <property type="entry name" value="DNA/RNA_pol_sf"/>
</dbReference>
<dbReference type="PROSITE" id="PS50878">
    <property type="entry name" value="RT_POL"/>
    <property type="match status" value="1"/>
</dbReference>
<dbReference type="Pfam" id="PF00078">
    <property type="entry name" value="RVT_1"/>
    <property type="match status" value="1"/>
</dbReference>
<evidence type="ECO:0000256" key="1">
    <source>
        <dbReference type="SAM" id="MobiDB-lite"/>
    </source>
</evidence>
<dbReference type="EMBL" id="JARKIK010000020">
    <property type="protein sequence ID" value="KAK8745150.1"/>
    <property type="molecule type" value="Genomic_DNA"/>
</dbReference>
<dbReference type="InterPro" id="IPR000477">
    <property type="entry name" value="RT_dom"/>
</dbReference>
<gene>
    <name evidence="3" type="ORF">OTU49_000478</name>
</gene>
<dbReference type="CDD" id="cd01650">
    <property type="entry name" value="RT_nLTR_like"/>
    <property type="match status" value="1"/>
</dbReference>
<evidence type="ECO:0000313" key="4">
    <source>
        <dbReference type="Proteomes" id="UP001445076"/>
    </source>
</evidence>
<dbReference type="Proteomes" id="UP001445076">
    <property type="component" value="Unassembled WGS sequence"/>
</dbReference>
<reference evidence="3 4" key="1">
    <citation type="journal article" date="2024" name="BMC Genomics">
        <title>Genome assembly of redclaw crayfish (Cherax quadricarinatus) provides insights into its immune adaptation and hypoxia tolerance.</title>
        <authorList>
            <person name="Liu Z."/>
            <person name="Zheng J."/>
            <person name="Li H."/>
            <person name="Fang K."/>
            <person name="Wang S."/>
            <person name="He J."/>
            <person name="Zhou D."/>
            <person name="Weng S."/>
            <person name="Chi M."/>
            <person name="Gu Z."/>
            <person name="He J."/>
            <person name="Li F."/>
            <person name="Wang M."/>
        </authorList>
    </citation>
    <scope>NUCLEOTIDE SEQUENCE [LARGE SCALE GENOMIC DNA]</scope>
    <source>
        <strain evidence="3">ZL_2023a</strain>
    </source>
</reference>
<accession>A0AAW0XZT4</accession>
<evidence type="ECO:0000259" key="2">
    <source>
        <dbReference type="PROSITE" id="PS50878"/>
    </source>
</evidence>
<proteinExistence type="predicted"/>
<keyword evidence="4" id="KW-1185">Reference proteome</keyword>
<evidence type="ECO:0000313" key="3">
    <source>
        <dbReference type="EMBL" id="KAK8745150.1"/>
    </source>
</evidence>
<comment type="caution">
    <text evidence="3">The sequence shown here is derived from an EMBL/GenBank/DDBJ whole genome shotgun (WGS) entry which is preliminary data.</text>
</comment>
<feature type="region of interest" description="Disordered" evidence="1">
    <location>
        <begin position="1"/>
        <end position="28"/>
    </location>
</feature>
<protein>
    <recommendedName>
        <fullName evidence="2">Reverse transcriptase domain-containing protein</fullName>
    </recommendedName>
</protein>
<feature type="domain" description="Reverse transcriptase" evidence="2">
    <location>
        <begin position="148"/>
        <end position="374"/>
    </location>
</feature>
<sequence length="374" mass="43107">MLLKNEREADQERNAPQYNNNRGGRRARRRQVYRDLQKLYNKDRTKCAKMVLEGRWQHMGAPEQQAILKEQLQEFWLNLFARLLDEAARPRRMLVENHLWQLHLPVQLEEFRKAVAMCNGSSVPGPDGWMLKDFKMFPEQFWVDLFNIWLYIGYLPKVFRKARTVLLPKVDRPDQPGQYRPITISSIIVRVLHKILAARCVNWVPLHVAQRAFLPTDGLAQNVMLWDAIISESKTKIKPLYTIFLDVKKAYDSVNHPSVRKALQLHNVPPLVINYIMSTYVGATTEVMGREGKVCRGVKQGNPLSCILFNIVMNDAFLALNEQIGWPIAEAESKVFALAFAVDVELVAESEQGLHAQLQHFLRQLEASGLEIKS</sequence>
<dbReference type="PANTHER" id="PTHR19446">
    <property type="entry name" value="REVERSE TRANSCRIPTASES"/>
    <property type="match status" value="1"/>
</dbReference>